<reference evidence="4" key="2">
    <citation type="journal article" date="2020" name="Microorganisms">
        <title>Osmotic Adaptation and Compatible Solute Biosynthesis of Phototrophic Bacteria as Revealed from Genome Analyses.</title>
        <authorList>
            <person name="Imhoff J.F."/>
            <person name="Rahn T."/>
            <person name="Kunzel S."/>
            <person name="Keller A."/>
            <person name="Neulinger S.C."/>
        </authorList>
    </citation>
    <scope>NUCLEOTIDE SEQUENCE</scope>
    <source>
        <strain evidence="4">DSM 11080</strain>
    </source>
</reference>
<dbReference type="EMBL" id="NRSJ01000007">
    <property type="protein sequence ID" value="MBK1704069.1"/>
    <property type="molecule type" value="Genomic_DNA"/>
</dbReference>
<protein>
    <submittedName>
        <fullName evidence="4">H-NS histone family protein</fullName>
    </submittedName>
</protein>
<evidence type="ECO:0000256" key="1">
    <source>
        <dbReference type="SAM" id="Coils"/>
    </source>
</evidence>
<dbReference type="AlphaFoldDB" id="A0AAJ0U2H0"/>
<evidence type="ECO:0000313" key="4">
    <source>
        <dbReference type="EMBL" id="MBK1704069.1"/>
    </source>
</evidence>
<organism evidence="4 5">
    <name type="scientific">Halochromatium glycolicum</name>
    <dbReference type="NCBI Taxonomy" id="85075"/>
    <lineage>
        <taxon>Bacteria</taxon>
        <taxon>Pseudomonadati</taxon>
        <taxon>Pseudomonadota</taxon>
        <taxon>Gammaproteobacteria</taxon>
        <taxon>Chromatiales</taxon>
        <taxon>Chromatiaceae</taxon>
        <taxon>Halochromatium</taxon>
    </lineage>
</organism>
<reference evidence="4" key="1">
    <citation type="submission" date="2017-08" db="EMBL/GenBank/DDBJ databases">
        <authorList>
            <person name="Imhoff J.F."/>
            <person name="Rahn T."/>
            <person name="Kuenzel S."/>
            <person name="Neulinger S.C."/>
        </authorList>
    </citation>
    <scope>NUCLEOTIDE SEQUENCE</scope>
    <source>
        <strain evidence="4">DSM 11080</strain>
    </source>
</reference>
<feature type="domain" description="DNA-binding protein H-NS-like C-terminal" evidence="3">
    <location>
        <begin position="82"/>
        <end position="123"/>
    </location>
</feature>
<keyword evidence="1" id="KW-0175">Coiled coil</keyword>
<name>A0AAJ0U2H0_9GAMM</name>
<proteinExistence type="predicted"/>
<sequence length="132" mass="15312">MEYQNLSAEELKNQIEQTKQREAELQRALDHRWQAEKTELAQEIRGMIEDRGYDVEEIMNHVLPRRRRGPGAKKGSSGNYTRYVDPENPDRVYTRGVLPGWMKEKMAAVGLDPGSKEDRETFKANHLQAVQD</sequence>
<feature type="coiled-coil region" evidence="1">
    <location>
        <begin position="1"/>
        <end position="28"/>
    </location>
</feature>
<dbReference type="Pfam" id="PF00816">
    <property type="entry name" value="Histone_HNS"/>
    <property type="match status" value="1"/>
</dbReference>
<evidence type="ECO:0000313" key="5">
    <source>
        <dbReference type="Proteomes" id="UP001296776"/>
    </source>
</evidence>
<dbReference type="GO" id="GO:0003677">
    <property type="term" value="F:DNA binding"/>
    <property type="evidence" value="ECO:0007669"/>
    <property type="project" value="InterPro"/>
</dbReference>
<accession>A0AAJ0U2H0</accession>
<comment type="caution">
    <text evidence="4">The sequence shown here is derived from an EMBL/GenBank/DDBJ whole genome shotgun (WGS) entry which is preliminary data.</text>
</comment>
<gene>
    <name evidence="4" type="ORF">CKO40_05780</name>
</gene>
<feature type="region of interest" description="Disordered" evidence="2">
    <location>
        <begin position="112"/>
        <end position="132"/>
    </location>
</feature>
<keyword evidence="5" id="KW-1185">Reference proteome</keyword>
<dbReference type="Proteomes" id="UP001296776">
    <property type="component" value="Unassembled WGS sequence"/>
</dbReference>
<dbReference type="InterPro" id="IPR027444">
    <property type="entry name" value="H-NS_C_dom"/>
</dbReference>
<feature type="region of interest" description="Disordered" evidence="2">
    <location>
        <begin position="64"/>
        <end position="89"/>
    </location>
</feature>
<evidence type="ECO:0000259" key="3">
    <source>
        <dbReference type="Pfam" id="PF00816"/>
    </source>
</evidence>
<dbReference type="RefSeq" id="WP_200345248.1">
    <property type="nucleotide sequence ID" value="NZ_NRSJ01000007.1"/>
</dbReference>
<evidence type="ECO:0000256" key="2">
    <source>
        <dbReference type="SAM" id="MobiDB-lite"/>
    </source>
</evidence>
<feature type="compositionally biased region" description="Basic and acidic residues" evidence="2">
    <location>
        <begin position="114"/>
        <end position="123"/>
    </location>
</feature>